<keyword evidence="2" id="KW-0328">Glycosyltransferase</keyword>
<sequence>MRYLIARIDLDEQLPSLALKGYQGLALILVRRGRLIEFILEEARGREVVDASELAQLIVRKASEAILADQIRHEQQNHLSSRMPSVTVAICTRNRPEWVDRCLLALGSLNPAASDVAEDFEVLVVDNAPPDERTAAVVARHSGVKYVVEPRAGLNFGRNRALNEAKGHFLAYIDDDVVVSPGWLAGFREAWSENPDAKAFTGLVLPFSLDTEAQVLFERRGGFRRGFRKKRFCSVDPSNPLAPCGAGSFGAGANMAFERESVLKIGGFDEALDTGAPLPGGGDLDMFYRMARTGAPFVYEPQFAVLHDHRREIAQLRRQYWTWGLAHMAFIVKSHRTDPAYRRLLRKLVRWWFLDQFSQFWLSLRGRHVLPPNMIAVELWGGVIGLLGEYDRSVRRVAKIREHYQ</sequence>
<dbReference type="GO" id="GO:0016757">
    <property type="term" value="F:glycosyltransferase activity"/>
    <property type="evidence" value="ECO:0007669"/>
    <property type="project" value="UniProtKB-KW"/>
</dbReference>
<dbReference type="InterPro" id="IPR029044">
    <property type="entry name" value="Nucleotide-diphossugar_trans"/>
</dbReference>
<dbReference type="InterPro" id="IPR050834">
    <property type="entry name" value="Glycosyltransf_2"/>
</dbReference>
<keyword evidence="2" id="KW-0808">Transferase</keyword>
<accession>A0ABY7MPM1</accession>
<dbReference type="Gene3D" id="3.90.550.10">
    <property type="entry name" value="Spore Coat Polysaccharide Biosynthesis Protein SpsA, Chain A"/>
    <property type="match status" value="1"/>
</dbReference>
<gene>
    <name evidence="2" type="ORF">I3J27_07895</name>
</gene>
<name>A0ABY7MPM1_9BRAD</name>
<organism evidence="2 3">
    <name type="scientific">Bradyrhizobium xenonodulans</name>
    <dbReference type="NCBI Taxonomy" id="2736875"/>
    <lineage>
        <taxon>Bacteria</taxon>
        <taxon>Pseudomonadati</taxon>
        <taxon>Pseudomonadota</taxon>
        <taxon>Alphaproteobacteria</taxon>
        <taxon>Hyphomicrobiales</taxon>
        <taxon>Nitrobacteraceae</taxon>
        <taxon>Bradyrhizobium</taxon>
    </lineage>
</organism>
<dbReference type="EC" id="2.4.-.-" evidence="2"/>
<dbReference type="SUPFAM" id="SSF53448">
    <property type="entry name" value="Nucleotide-diphospho-sugar transferases"/>
    <property type="match status" value="1"/>
</dbReference>
<feature type="domain" description="Glycosyltransferase 2-like" evidence="1">
    <location>
        <begin position="87"/>
        <end position="204"/>
    </location>
</feature>
<dbReference type="PANTHER" id="PTHR43685">
    <property type="entry name" value="GLYCOSYLTRANSFERASE"/>
    <property type="match status" value="1"/>
</dbReference>
<evidence type="ECO:0000313" key="3">
    <source>
        <dbReference type="Proteomes" id="UP001179614"/>
    </source>
</evidence>
<evidence type="ECO:0000313" key="2">
    <source>
        <dbReference type="EMBL" id="WBL80332.1"/>
    </source>
</evidence>
<protein>
    <submittedName>
        <fullName evidence="2">Glycosyltransferase</fullName>
        <ecNumber evidence="2">2.4.-.-</ecNumber>
    </submittedName>
</protein>
<dbReference type="InterPro" id="IPR001173">
    <property type="entry name" value="Glyco_trans_2-like"/>
</dbReference>
<dbReference type="Proteomes" id="UP001179614">
    <property type="component" value="Chromosome"/>
</dbReference>
<keyword evidence="3" id="KW-1185">Reference proteome</keyword>
<reference evidence="2" key="1">
    <citation type="submission" date="2021-12" db="EMBL/GenBank/DDBJ databases">
        <title>Bradyrhizobium xenonodulans sp. nov.</title>
        <authorList>
            <person name="Claassens R."/>
            <person name="Venter S.N."/>
            <person name="Beukes C.W."/>
            <person name="Stepkowski T."/>
            <person name="Steenkamp E.T."/>
        </authorList>
    </citation>
    <scope>NUCLEOTIDE SEQUENCE</scope>
    <source>
        <strain evidence="2">14AB</strain>
    </source>
</reference>
<proteinExistence type="predicted"/>
<dbReference type="EMBL" id="CP089391">
    <property type="protein sequence ID" value="WBL80332.1"/>
    <property type="molecule type" value="Genomic_DNA"/>
</dbReference>
<dbReference type="RefSeq" id="WP_270167432.1">
    <property type="nucleotide sequence ID" value="NZ_CP089391.1"/>
</dbReference>
<evidence type="ECO:0000259" key="1">
    <source>
        <dbReference type="Pfam" id="PF00535"/>
    </source>
</evidence>
<dbReference type="Pfam" id="PF00535">
    <property type="entry name" value="Glycos_transf_2"/>
    <property type="match status" value="1"/>
</dbReference>
<dbReference type="PANTHER" id="PTHR43685:SF2">
    <property type="entry name" value="GLYCOSYLTRANSFERASE 2-LIKE DOMAIN-CONTAINING PROTEIN"/>
    <property type="match status" value="1"/>
</dbReference>